<dbReference type="PRINTS" id="PR00455">
    <property type="entry name" value="HTHTETR"/>
</dbReference>
<keyword evidence="5" id="KW-1185">Reference proteome</keyword>
<dbReference type="Gene3D" id="1.10.357.10">
    <property type="entry name" value="Tetracycline Repressor, domain 2"/>
    <property type="match status" value="1"/>
</dbReference>
<evidence type="ECO:0000259" key="3">
    <source>
        <dbReference type="PROSITE" id="PS50977"/>
    </source>
</evidence>
<evidence type="ECO:0000256" key="1">
    <source>
        <dbReference type="ARBA" id="ARBA00023125"/>
    </source>
</evidence>
<dbReference type="SUPFAM" id="SSF48498">
    <property type="entry name" value="Tetracyclin repressor-like, C-terminal domain"/>
    <property type="match status" value="1"/>
</dbReference>
<dbReference type="Gene3D" id="1.10.10.60">
    <property type="entry name" value="Homeodomain-like"/>
    <property type="match status" value="1"/>
</dbReference>
<dbReference type="RefSeq" id="WP_283345044.1">
    <property type="nucleotide sequence ID" value="NZ_JASHIF010000010.1"/>
</dbReference>
<evidence type="ECO:0000313" key="4">
    <source>
        <dbReference type="EMBL" id="MDI9860276.1"/>
    </source>
</evidence>
<dbReference type="Proteomes" id="UP001236507">
    <property type="component" value="Unassembled WGS sequence"/>
</dbReference>
<comment type="caution">
    <text evidence="4">The sequence shown here is derived from an EMBL/GenBank/DDBJ whole genome shotgun (WGS) entry which is preliminary data.</text>
</comment>
<sequence length="200" mass="23621">MKERIIETSGRLFMRYGVKSITMDDIAKELGISKKTIYQHFSDKDEIVFQVAVHQLEEDKCEFQNMNDTSKNVVEKMVKTIEMLKKSFCEINPTMLYDIKKYHPRAWNLFMEHKQNFILTQMIRDLEKGISDGLFRPEIKVEIIAKIHLESIFIAFDMQVFPPDRFSFIEVQIALIDHFIRGVLSDEGLKLYKNYLNLLS</sequence>
<dbReference type="PANTHER" id="PTHR43479:SF11">
    <property type="entry name" value="ACREF_ENVCD OPERON REPRESSOR-RELATED"/>
    <property type="match status" value="1"/>
</dbReference>
<proteinExistence type="predicted"/>
<evidence type="ECO:0000256" key="2">
    <source>
        <dbReference type="PROSITE-ProRule" id="PRU00335"/>
    </source>
</evidence>
<dbReference type="InterPro" id="IPR009057">
    <property type="entry name" value="Homeodomain-like_sf"/>
</dbReference>
<dbReference type="SUPFAM" id="SSF46689">
    <property type="entry name" value="Homeodomain-like"/>
    <property type="match status" value="1"/>
</dbReference>
<evidence type="ECO:0000313" key="5">
    <source>
        <dbReference type="Proteomes" id="UP001236507"/>
    </source>
</evidence>
<dbReference type="InterPro" id="IPR036271">
    <property type="entry name" value="Tet_transcr_reg_TetR-rel_C_sf"/>
</dbReference>
<organism evidence="4 5">
    <name type="scientific">Flectobacillus roseus</name>
    <dbReference type="NCBI Taxonomy" id="502259"/>
    <lineage>
        <taxon>Bacteria</taxon>
        <taxon>Pseudomonadati</taxon>
        <taxon>Bacteroidota</taxon>
        <taxon>Cytophagia</taxon>
        <taxon>Cytophagales</taxon>
        <taxon>Flectobacillaceae</taxon>
        <taxon>Flectobacillus</taxon>
    </lineage>
</organism>
<dbReference type="InterPro" id="IPR001647">
    <property type="entry name" value="HTH_TetR"/>
</dbReference>
<dbReference type="PROSITE" id="PS50977">
    <property type="entry name" value="HTH_TETR_2"/>
    <property type="match status" value="1"/>
</dbReference>
<dbReference type="Pfam" id="PF00440">
    <property type="entry name" value="TetR_N"/>
    <property type="match status" value="1"/>
</dbReference>
<feature type="domain" description="HTH tetR-type" evidence="3">
    <location>
        <begin position="1"/>
        <end position="59"/>
    </location>
</feature>
<dbReference type="InterPro" id="IPR050624">
    <property type="entry name" value="HTH-type_Tx_Regulator"/>
</dbReference>
<name>A0ABT6YAN9_9BACT</name>
<gene>
    <name evidence="4" type="ORF">QM524_13745</name>
</gene>
<feature type="DNA-binding region" description="H-T-H motif" evidence="2">
    <location>
        <begin position="22"/>
        <end position="41"/>
    </location>
</feature>
<dbReference type="EMBL" id="JASHIF010000010">
    <property type="protein sequence ID" value="MDI9860276.1"/>
    <property type="molecule type" value="Genomic_DNA"/>
</dbReference>
<dbReference type="PANTHER" id="PTHR43479">
    <property type="entry name" value="ACREF/ENVCD OPERON REPRESSOR-RELATED"/>
    <property type="match status" value="1"/>
</dbReference>
<accession>A0ABT6YAN9</accession>
<protein>
    <submittedName>
        <fullName evidence="4">TetR/AcrR family transcriptional regulator</fullName>
    </submittedName>
</protein>
<reference evidence="4 5" key="1">
    <citation type="submission" date="2023-05" db="EMBL/GenBank/DDBJ databases">
        <title>Novel species of genus Flectobacillus isolated from stream in China.</title>
        <authorList>
            <person name="Lu H."/>
        </authorList>
    </citation>
    <scope>NUCLEOTIDE SEQUENCE [LARGE SCALE GENOMIC DNA]</scope>
    <source>
        <strain evidence="4 5">KCTC 42575</strain>
    </source>
</reference>
<keyword evidence="1 2" id="KW-0238">DNA-binding</keyword>